<proteinExistence type="predicted"/>
<name>A0ACB9ZNY3_CATRO</name>
<comment type="caution">
    <text evidence="1">The sequence shown here is derived from an EMBL/GenBank/DDBJ whole genome shotgun (WGS) entry which is preliminary data.</text>
</comment>
<gene>
    <name evidence="1" type="ORF">M9H77_34814</name>
</gene>
<dbReference type="EMBL" id="CM044708">
    <property type="protein sequence ID" value="KAI5648809.1"/>
    <property type="molecule type" value="Genomic_DNA"/>
</dbReference>
<accession>A0ACB9ZNY3</accession>
<reference evidence="2" key="1">
    <citation type="journal article" date="2023" name="Nat. Plants">
        <title>Single-cell RNA sequencing provides a high-resolution roadmap for understanding the multicellular compartmentation of specialized metabolism.</title>
        <authorList>
            <person name="Sun S."/>
            <person name="Shen X."/>
            <person name="Li Y."/>
            <person name="Li Y."/>
            <person name="Wang S."/>
            <person name="Li R."/>
            <person name="Zhang H."/>
            <person name="Shen G."/>
            <person name="Guo B."/>
            <person name="Wei J."/>
            <person name="Xu J."/>
            <person name="St-Pierre B."/>
            <person name="Chen S."/>
            <person name="Sun C."/>
        </authorList>
    </citation>
    <scope>NUCLEOTIDE SEQUENCE [LARGE SCALE GENOMIC DNA]</scope>
</reference>
<organism evidence="1 2">
    <name type="scientific">Catharanthus roseus</name>
    <name type="common">Madagascar periwinkle</name>
    <name type="synonym">Vinca rosea</name>
    <dbReference type="NCBI Taxonomy" id="4058"/>
    <lineage>
        <taxon>Eukaryota</taxon>
        <taxon>Viridiplantae</taxon>
        <taxon>Streptophyta</taxon>
        <taxon>Embryophyta</taxon>
        <taxon>Tracheophyta</taxon>
        <taxon>Spermatophyta</taxon>
        <taxon>Magnoliopsida</taxon>
        <taxon>eudicotyledons</taxon>
        <taxon>Gunneridae</taxon>
        <taxon>Pentapetalae</taxon>
        <taxon>asterids</taxon>
        <taxon>lamiids</taxon>
        <taxon>Gentianales</taxon>
        <taxon>Apocynaceae</taxon>
        <taxon>Rauvolfioideae</taxon>
        <taxon>Vinceae</taxon>
        <taxon>Catharanthinae</taxon>
        <taxon>Catharanthus</taxon>
    </lineage>
</organism>
<protein>
    <submittedName>
        <fullName evidence="1">Uncharacterized protein</fullName>
    </submittedName>
</protein>
<evidence type="ECO:0000313" key="2">
    <source>
        <dbReference type="Proteomes" id="UP001060085"/>
    </source>
</evidence>
<keyword evidence="2" id="KW-1185">Reference proteome</keyword>
<dbReference type="Proteomes" id="UP001060085">
    <property type="component" value="Linkage Group LG08"/>
</dbReference>
<evidence type="ECO:0000313" key="1">
    <source>
        <dbReference type="EMBL" id="KAI5648809.1"/>
    </source>
</evidence>
<sequence>MRDRLLWNRALVWCLAGIDYEMLELGSDDLVLGFGLCPWSPDTLHVLLKLGLEAALMCLDSLRLPNCARNPRVGSSISGIKYRKVYRYPTQPQFTYRIATSSSYSLREIVLEREPILVIDFSDSESIEGPVATGIGLGASIEEDPSELKSDSKMMPKPERMAPADTGGMGTFVAGTLPIATSPTPIPLVKSVSSFPASLSLLQDGVREHDICGYCFWREQQAAMLEMELVQMQEVHAAREREILELIHERDWLRQFLAQLLSTTRDSVDRACAELESRPGCSGSQRHQADIYQLRGLLVLDLSGSLETCQVHDLIIRTRLYLKVFKTDSLNPVELQRALAPFPPMRFAAAVEAATRTEIVDQVVIQRKTVTGSAATPYKCPGQGP</sequence>